<dbReference type="GO" id="GO:0005886">
    <property type="term" value="C:plasma membrane"/>
    <property type="evidence" value="ECO:0007669"/>
    <property type="project" value="TreeGrafter"/>
</dbReference>
<dbReference type="Pfam" id="PF00754">
    <property type="entry name" value="F5_F8_type_C"/>
    <property type="match status" value="1"/>
</dbReference>
<evidence type="ECO:0000256" key="5">
    <source>
        <dbReference type="ARBA" id="ARBA00023136"/>
    </source>
</evidence>
<comment type="subcellular location">
    <subcellularLocation>
        <location evidence="1">Endomembrane system</location>
        <topology evidence="1">Peripheral membrane protein</topology>
    </subcellularLocation>
    <subcellularLocation>
        <location evidence="2">Secreted</location>
    </subcellularLocation>
</comment>
<evidence type="ECO:0000256" key="4">
    <source>
        <dbReference type="ARBA" id="ARBA00022889"/>
    </source>
</evidence>
<dbReference type="PROSITE" id="PS50022">
    <property type="entry name" value="FA58C_3"/>
    <property type="match status" value="1"/>
</dbReference>
<protein>
    <recommendedName>
        <fullName evidence="8">F5/8 type C domain-containing protein</fullName>
    </recommendedName>
</protein>
<feature type="domain" description="F5/8 type C" evidence="8">
    <location>
        <begin position="1453"/>
        <end position="1600"/>
    </location>
</feature>
<dbReference type="InterPro" id="IPR000421">
    <property type="entry name" value="FA58C"/>
</dbReference>
<evidence type="ECO:0000256" key="2">
    <source>
        <dbReference type="ARBA" id="ARBA00004613"/>
    </source>
</evidence>
<reference evidence="9" key="1">
    <citation type="submission" date="2019-08" db="EMBL/GenBank/DDBJ databases">
        <title>The improved chromosome-level genome for the pearl oyster Pinctada fucata martensii using PacBio sequencing and Hi-C.</title>
        <authorList>
            <person name="Zheng Z."/>
        </authorList>
    </citation>
    <scope>NUCLEOTIDE SEQUENCE</scope>
    <source>
        <strain evidence="9">ZZ-2019</strain>
        <tissue evidence="9">Adductor muscle</tissue>
    </source>
</reference>
<keyword evidence="6" id="KW-1015">Disulfide bond</keyword>
<keyword evidence="3" id="KW-0964">Secreted</keyword>
<feature type="region of interest" description="Disordered" evidence="7">
    <location>
        <begin position="1742"/>
        <end position="1761"/>
    </location>
</feature>
<dbReference type="InterPro" id="IPR015919">
    <property type="entry name" value="Cadherin-like_sf"/>
</dbReference>
<dbReference type="GO" id="GO:0012505">
    <property type="term" value="C:endomembrane system"/>
    <property type="evidence" value="ECO:0007669"/>
    <property type="project" value="UniProtKB-SubCell"/>
</dbReference>
<dbReference type="GO" id="GO:0038023">
    <property type="term" value="F:signaling receptor activity"/>
    <property type="evidence" value="ECO:0007669"/>
    <property type="project" value="TreeGrafter"/>
</dbReference>
<dbReference type="GO" id="GO:0007155">
    <property type="term" value="P:cell adhesion"/>
    <property type="evidence" value="ECO:0007669"/>
    <property type="project" value="UniProtKB-KW"/>
</dbReference>
<dbReference type="PANTHER" id="PTHR46806:SF5">
    <property type="entry name" value="F5_8 TYPE C DOMAIN-CONTAINING PROTEIN"/>
    <property type="match status" value="1"/>
</dbReference>
<evidence type="ECO:0000256" key="7">
    <source>
        <dbReference type="SAM" id="MobiDB-lite"/>
    </source>
</evidence>
<dbReference type="SUPFAM" id="SSF49313">
    <property type="entry name" value="Cadherin-like"/>
    <property type="match status" value="1"/>
</dbReference>
<proteinExistence type="predicted"/>
<dbReference type="GO" id="GO:0005509">
    <property type="term" value="F:calcium ion binding"/>
    <property type="evidence" value="ECO:0007669"/>
    <property type="project" value="InterPro"/>
</dbReference>
<organism evidence="9 10">
    <name type="scientific">Pinctada imbricata</name>
    <name type="common">Atlantic pearl-oyster</name>
    <name type="synonym">Pinctada martensii</name>
    <dbReference type="NCBI Taxonomy" id="66713"/>
    <lineage>
        <taxon>Eukaryota</taxon>
        <taxon>Metazoa</taxon>
        <taxon>Spiralia</taxon>
        <taxon>Lophotrochozoa</taxon>
        <taxon>Mollusca</taxon>
        <taxon>Bivalvia</taxon>
        <taxon>Autobranchia</taxon>
        <taxon>Pteriomorphia</taxon>
        <taxon>Pterioida</taxon>
        <taxon>Pterioidea</taxon>
        <taxon>Pteriidae</taxon>
        <taxon>Pinctada</taxon>
    </lineage>
</organism>
<dbReference type="Proteomes" id="UP001186944">
    <property type="component" value="Unassembled WGS sequence"/>
</dbReference>
<sequence>MFSPANRHQPVFKQEKQEVEVATPYGNGEYFFFPETTDLDFESTCKRSEYCPCADVSYYIASGNDEGLFAINPENGALTVKQGSILKKKMYEVSIAAKNTFQGLEATEDHRTIVYVHNPAAEDPLNFESLDRERRSPSSPVDNVTFTLTKMDPYVNTTTMSVGSRVRFQLTITFPAYETDMLVELFTPDNETTVMILCDVSVTSIGSKLVYTGSTNATMDAREAGSIMYDRAIINLGNVSNTGCVNEDECSIKIEYEAVMVDNNETTQNGVYWVSAGAEYNNEMEVWVGQASFTVDPSDKTVSDSPTFNFTGPSVLPIGSAAVFETDMYLPYPSTDINFDAFTPLNTSSVMSICSAKIKYMADNFQCGFDQAAVSTQYYPDPTGVGNYMGHLAMGTLINKGSRDASTVTEDNRVTVQFVAHLYDNPAYINQQYWLGAAFEIGTTQIWAGQLEVTGGAAVDPTGMAAPVVAFDPPAGHQVAIGDPLVLTLTVEIPEITTTSYSLEVKAPYTTEAIFQLCNLQIKTIGSNMPCINTADKKTVYSSRTVDSHYSDTAVLSLGGVTNLNIEAANASADLITFEIIVKPLDVAVVSTSYNVDVTLTYADTQTVTTSASVQVSGTSSLTVLSNTTSPTFNMSFVFGDENVLVGAATRVKLEITTNSSVIYPLMDLEFIMPVGNYSTKFSVCKARVESVGQNLPCVSSEWINTQISYASRFNDVINDRAIMSLGAVCNVANLADSEEDKITITFDVKVEDHADLTHNTKEWVSAGNMYSDTKIWVGQLALYAQRTPTSVIPATTPYINLIKNTTLTSSPIGFPTIYSVLIKTAPQESSKIKITATSNSIGLFVCGLRVKDVGDNLPCVSKTTTAQFTQFSGGGNNNGVLDLGIVTNTGTDSMISNDFYDSNTILVEVLMQLADDTSLVPDSSSHTFDVSVEYDTSNNKRDFLATQITATHDKTTANLTVINRATNSFYTSGLAGNDTNSTDMYPGESKRFNIDIIMPEAETQEVTVKFLTSVSDPNQMEICSAAVTYVGDNFPCLDKTKVSPTFEKRPGSHFVDIASMYLGFVCSSPVKTADNEANKITIEAIARLLPTTTKATGDTVPFHVAVNTNDMEIYVAQMDLTVTDTFTEVVASNDSYNGTIISLNASSSTIPMKIGEVMVFPIVLNVPTMSMSKVLFDVDLPVNDSTIAIVKDIRIVSSGANVGCFYQNDIIGIVFTPAYNSSLGTCENNKATLDLGIITNSGITLRQGTYADGDDSILIDVDIQLQDGEEAEHGAEFWFSFGAKISNYVALYDKKISISRDNTERPVLEMSAVFNSSLSSTSEYVIDVTLKHNNLSTAAGVNTSAMFYLPPYLKFQNMTSNLTEMSVTFSEGTIRITYSKFLLCEIAIITLTLVPNTSIEVPDEIVTDNTMVAYEAGTFMYARAGNSNSNGYFTTDLQYMNFSATVIRADQCGGPLGMETGIIDDCQLSSSIEYDPTRRPSHGRLNGNSAWCPFIRGASFAKQRYYQVFFGNKTLVNKIEIQTGTGFTHRPTEITLKYSDNGHAWQTGESVVLSPSFVTETIYPTRQVEAKYLRVFIDNDDAPANTAPNIGLKFEFHGCYKSSDYTPTTICSAAPSNSYPNAMDEKVASLLGHESDKGKLYSYANDKKTRLISNDNGLTWETVPENDYLDDKVKLTFTPAKQVPWRTDNLYGLTQPHSDYQMAGWGEGTTSKPAKRSFVVTSNELKRILTIISTSLKIEHKAEHRRTPSKLEVGPGAREE</sequence>
<dbReference type="PANTHER" id="PTHR46806">
    <property type="entry name" value="F5/8 TYPE C DOMAIN-CONTAINING PROTEIN"/>
    <property type="match status" value="1"/>
</dbReference>
<dbReference type="CDD" id="cd11304">
    <property type="entry name" value="Cadherin_repeat"/>
    <property type="match status" value="1"/>
</dbReference>
<name>A0AA89C697_PINIB</name>
<evidence type="ECO:0000313" key="9">
    <source>
        <dbReference type="EMBL" id="KAK3102539.1"/>
    </source>
</evidence>
<evidence type="ECO:0000256" key="3">
    <source>
        <dbReference type="ARBA" id="ARBA00022525"/>
    </source>
</evidence>
<accession>A0AA89C697</accession>
<dbReference type="InterPro" id="IPR050633">
    <property type="entry name" value="Neuropilin_MCO_CoagFactor"/>
</dbReference>
<dbReference type="Gene3D" id="2.60.40.60">
    <property type="entry name" value="Cadherins"/>
    <property type="match status" value="1"/>
</dbReference>
<evidence type="ECO:0000259" key="8">
    <source>
        <dbReference type="PROSITE" id="PS50022"/>
    </source>
</evidence>
<evidence type="ECO:0000256" key="1">
    <source>
        <dbReference type="ARBA" id="ARBA00004184"/>
    </source>
</evidence>
<keyword evidence="4" id="KW-0130">Cell adhesion</keyword>
<keyword evidence="10" id="KW-1185">Reference proteome</keyword>
<dbReference type="InterPro" id="IPR008979">
    <property type="entry name" value="Galactose-bd-like_sf"/>
</dbReference>
<keyword evidence="5" id="KW-0472">Membrane</keyword>
<comment type="caution">
    <text evidence="9">The sequence shown here is derived from an EMBL/GenBank/DDBJ whole genome shotgun (WGS) entry which is preliminary data.</text>
</comment>
<dbReference type="SUPFAM" id="SSF49785">
    <property type="entry name" value="Galactose-binding domain-like"/>
    <property type="match status" value="1"/>
</dbReference>
<dbReference type="EMBL" id="VSWD01000005">
    <property type="protein sequence ID" value="KAK3102539.1"/>
    <property type="molecule type" value="Genomic_DNA"/>
</dbReference>
<dbReference type="Gene3D" id="2.60.120.260">
    <property type="entry name" value="Galactose-binding domain-like"/>
    <property type="match status" value="1"/>
</dbReference>
<evidence type="ECO:0000256" key="6">
    <source>
        <dbReference type="ARBA" id="ARBA00023157"/>
    </source>
</evidence>
<gene>
    <name evidence="9" type="ORF">FSP39_012059</name>
</gene>
<evidence type="ECO:0000313" key="10">
    <source>
        <dbReference type="Proteomes" id="UP001186944"/>
    </source>
</evidence>
<dbReference type="GO" id="GO:0005576">
    <property type="term" value="C:extracellular region"/>
    <property type="evidence" value="ECO:0007669"/>
    <property type="project" value="UniProtKB-SubCell"/>
</dbReference>